<reference evidence="2 3" key="2">
    <citation type="journal article" date="2012" name="PLoS ONE">
        <title>Genomic characterization of the taylorella genus.</title>
        <authorList>
            <person name="Hebert L."/>
            <person name="Moumen B."/>
            <person name="Pons N."/>
            <person name="Duquesne F."/>
            <person name="Breuil M.F."/>
            <person name="Goux D."/>
            <person name="Batto J.M."/>
            <person name="Laugier C."/>
            <person name="Renault P."/>
            <person name="Petry S."/>
        </authorList>
    </citation>
    <scope>NUCLEOTIDE SEQUENCE [LARGE SCALE GENOMIC DNA]</scope>
    <source>
        <strain evidence="2 3">MCE3</strain>
    </source>
</reference>
<dbReference type="RefSeq" id="WP_014111934.1">
    <property type="nucleotide sequence ID" value="NC_016043.1"/>
</dbReference>
<dbReference type="OrthoDB" id="9811177at2"/>
<evidence type="ECO:0000313" key="2">
    <source>
        <dbReference type="EMBL" id="AEP37040.1"/>
    </source>
</evidence>
<dbReference type="eggNOG" id="COG1451">
    <property type="taxonomic scope" value="Bacteria"/>
</dbReference>
<proteinExistence type="predicted"/>
<dbReference type="CDD" id="cd07344">
    <property type="entry name" value="M48_yhfN_like"/>
    <property type="match status" value="1"/>
</dbReference>
<dbReference type="HOGENOM" id="CLU_065947_2_1_4"/>
<reference key="1">
    <citation type="submission" date="2011-09" db="EMBL/GenBank/DDBJ databases">
        <title>Genomic characterization of the Taylorella genus.</title>
        <authorList>
            <person name="Hebert L."/>
            <person name="Moumen B."/>
            <person name="Pons N."/>
            <person name="Duquesne F."/>
            <person name="Breuil M.-F."/>
            <person name="Goux D."/>
            <person name="Batto J.-M."/>
            <person name="Renault P."/>
            <person name="Laugier C."/>
            <person name="Petry S."/>
        </authorList>
    </citation>
    <scope>NUCLEOTIDE SEQUENCE</scope>
    <source>
        <strain>MCE3</strain>
    </source>
</reference>
<dbReference type="AlphaFoldDB" id="G4QC71"/>
<feature type="domain" description="YgjP-like metallopeptidase" evidence="1">
    <location>
        <begin position="32"/>
        <end position="232"/>
    </location>
</feature>
<dbReference type="STRING" id="1008459.TASI_1297"/>
<organism evidence="2 3">
    <name type="scientific">Taylorella asinigenitalis (strain MCE3)</name>
    <dbReference type="NCBI Taxonomy" id="1008459"/>
    <lineage>
        <taxon>Bacteria</taxon>
        <taxon>Pseudomonadati</taxon>
        <taxon>Pseudomonadota</taxon>
        <taxon>Betaproteobacteria</taxon>
        <taxon>Burkholderiales</taxon>
        <taxon>Alcaligenaceae</taxon>
        <taxon>Taylorella</taxon>
    </lineage>
</organism>
<dbReference type="PANTHER" id="PTHR30399">
    <property type="entry name" value="UNCHARACTERIZED PROTEIN YGJP"/>
    <property type="match status" value="1"/>
</dbReference>
<sequence>MPQQLSLLPENQILFALNDQIISINLERKQRKRLVLKVTPEGVCVSAPLNASNEIIRQFIESNKDWLARKYKDLMPLLRPKNEWTHGGKFLYLGEYVSIDCSEGVFSPVLNGKVLKIPSTNDSLKVRDYCVSWLYLMALDILNKRTQFYVSKTQNSFMQIKLSKSTATWGRCSSKKEIQLNWRLIHLPIKLIDYVIVHELAHLKHLDHSRKFWTEVQRTLPNYEELDKEMKRYSINSLK</sequence>
<name>G4QC71_TAYAM</name>
<dbReference type="Proteomes" id="UP000009284">
    <property type="component" value="Chromosome"/>
</dbReference>
<dbReference type="EMBL" id="CP003059">
    <property type="protein sequence ID" value="AEP37040.1"/>
    <property type="molecule type" value="Genomic_DNA"/>
</dbReference>
<keyword evidence="3" id="KW-1185">Reference proteome</keyword>
<protein>
    <recommendedName>
        <fullName evidence="1">YgjP-like metallopeptidase domain-containing protein</fullName>
    </recommendedName>
</protein>
<dbReference type="InterPro" id="IPR002725">
    <property type="entry name" value="YgjP-like_metallopeptidase"/>
</dbReference>
<gene>
    <name evidence="2" type="ordered locus">TASI_1297</name>
</gene>
<dbReference type="InterPro" id="IPR053136">
    <property type="entry name" value="UTP_pyrophosphatase-like"/>
</dbReference>
<dbReference type="KEGG" id="tas:TASI_1297"/>
<dbReference type="Gene3D" id="3.30.2010.10">
    <property type="entry name" value="Metalloproteases ('zincins'), catalytic domain"/>
    <property type="match status" value="1"/>
</dbReference>
<dbReference type="PANTHER" id="PTHR30399:SF1">
    <property type="entry name" value="UTP PYROPHOSPHATASE"/>
    <property type="match status" value="1"/>
</dbReference>
<accession>G4QC71</accession>
<evidence type="ECO:0000313" key="3">
    <source>
        <dbReference type="Proteomes" id="UP000009284"/>
    </source>
</evidence>
<evidence type="ECO:0000259" key="1">
    <source>
        <dbReference type="Pfam" id="PF01863"/>
    </source>
</evidence>
<dbReference type="Pfam" id="PF01863">
    <property type="entry name" value="YgjP-like"/>
    <property type="match status" value="1"/>
</dbReference>